<protein>
    <submittedName>
        <fullName evidence="1">Uncharacterized protein</fullName>
    </submittedName>
</protein>
<dbReference type="RefSeq" id="WP_136426757.1">
    <property type="nucleotide sequence ID" value="NZ_SSSM01000003.1"/>
</dbReference>
<proteinExistence type="predicted"/>
<dbReference type="OrthoDB" id="4940614at2"/>
<gene>
    <name evidence="1" type="ORF">E6C64_06085</name>
</gene>
<keyword evidence="2" id="KW-1185">Reference proteome</keyword>
<evidence type="ECO:0000313" key="1">
    <source>
        <dbReference type="EMBL" id="THG31637.1"/>
    </source>
</evidence>
<dbReference type="Proteomes" id="UP000309133">
    <property type="component" value="Unassembled WGS sequence"/>
</dbReference>
<comment type="caution">
    <text evidence="1">The sequence shown here is derived from an EMBL/GenBank/DDBJ whole genome shotgun (WGS) entry which is preliminary data.</text>
</comment>
<accession>A0A4V3WTF7</accession>
<dbReference type="AlphaFoldDB" id="A0A4V3WTF7"/>
<dbReference type="EMBL" id="SSSM01000003">
    <property type="protein sequence ID" value="THG31637.1"/>
    <property type="molecule type" value="Genomic_DNA"/>
</dbReference>
<reference evidence="1 2" key="1">
    <citation type="submission" date="2019-04" db="EMBL/GenBank/DDBJ databases">
        <authorList>
            <person name="Jiang L."/>
        </authorList>
    </citation>
    <scope>NUCLEOTIDE SEQUENCE [LARGE SCALE GENOMIC DNA]</scope>
    <source>
        <strain evidence="1 2">YIM 131853</strain>
    </source>
</reference>
<evidence type="ECO:0000313" key="2">
    <source>
        <dbReference type="Proteomes" id="UP000309133"/>
    </source>
</evidence>
<sequence length="136" mass="14629">MQSALRDDALSIAGDQVVVRVGLPWIRSLPLACTSGFTVTVDGEPLTDLQIGLGDRVLEVEDLRDEDGWWYIQDRLALIGRRTLAPGAHTVEVAFMAMIPYLLAGPDGGALTLPLRVARVLETDHAVVPSVSRAVA</sequence>
<organism evidence="1 2">
    <name type="scientific">Naasia lichenicola</name>
    <dbReference type="NCBI Taxonomy" id="2565933"/>
    <lineage>
        <taxon>Bacteria</taxon>
        <taxon>Bacillati</taxon>
        <taxon>Actinomycetota</taxon>
        <taxon>Actinomycetes</taxon>
        <taxon>Micrococcales</taxon>
        <taxon>Microbacteriaceae</taxon>
        <taxon>Naasia</taxon>
    </lineage>
</organism>
<name>A0A4V3WTF7_9MICO</name>